<keyword evidence="1" id="KW-0732">Signal</keyword>
<evidence type="ECO:0000256" key="1">
    <source>
        <dbReference type="SAM" id="SignalP"/>
    </source>
</evidence>
<dbReference type="PANTHER" id="PTHR30189">
    <property type="entry name" value="LPS-ASSEMBLY PROTEIN"/>
    <property type="match status" value="1"/>
</dbReference>
<dbReference type="KEGG" id="mcad:Pan265_23100"/>
<feature type="domain" description="LptD C-terminal" evidence="2">
    <location>
        <begin position="521"/>
        <end position="786"/>
    </location>
</feature>
<feature type="chain" id="PRO_5021844757" evidence="1">
    <location>
        <begin position="27"/>
        <end position="996"/>
    </location>
</feature>
<keyword evidence="4" id="KW-1185">Reference proteome</keyword>
<sequence length="996" mass="109698" precursor="true">MTSSLRRTVAALAAAVLVLPAADALASDTPFSITNNPRRQAPLDAPVVAADALLAAQTVATWRDGSTRWFLLDNEARFSVGNYRFAASRALVRLETRNRNYQRVQTFTVYLQDARPGGADTGIDTASPRLTLSASTTGSVAVETDSMQPRDAAPDDAFVTEALNALTRLDQRRASATFPIDPSPAVAEQQVATKDLRRAEIARRRADINAVSGGLVDAPEPGALIDLPEQGRLTFASGRAVARAGDEESSLTLVGGVTVIYTDARDDLNLRLTAERAVVFAEGRPQLTGSINAEQVTGVYLEDNAIITDGLYTVRAPRMYVDTRTGRAMLLEAVAYAYDEQRGLPMYVRADEIRQLSGNALIATNVRLSTSAFAEPHFAIGSDKLALELQRQPDGTATQRFAADDATLRVNDTPIFYSPRLSGRARELPIRGLAVGYSSNSGLNLRSDWDLFALAGKTTPRGVELEGQFDVRGEHGLALGAESTYQRPNANGNAQVYVLPSDNGTDEIGGREPIEQDGDPRGFLHAQHRQDLPAGWRLNAQTAIVSDETFLDEFFSDKANSDLPYETSLEMARTDHETSLSFYTRYDLNNFIEQNAELQSEGFRVDELPAIDYNRHGTPLGRTGAVLISDNSYSYQQARYGTDTPADRGFNAADSQALFGQAPNVTFENNAKANGAPVDFRHRVDTRQEIAASYRLGILQVNPYAAGRFVGYSEGADSTIYDDETTRFWGAVGTRLHTSFTGTDNHAKSRLLDVDGIRHILEPSLDLFAMQASYDPSRVFVADDNTDRLSEGLGTRIGLLQTWQTRRQGLTRSRTVDWITLRTDLVLRDAHADEDVIIPRYVGYRPEYSRGGDHFHGDLAWMMTESLGIAAELTQDFENDTLAQWKVGSTLEHSTRLTSFLNYQEIDPLGSSLLGYGIAYQMTAKYRAEFEHRLDFKDNGTRDIELTLDRRLPDWVLSLGTRYDAIDSETSIGVSLRPEFARRRAGDGLLPYDNID</sequence>
<reference evidence="3 4" key="1">
    <citation type="submission" date="2019-02" db="EMBL/GenBank/DDBJ databases">
        <title>Deep-cultivation of Planctomycetes and their phenomic and genomic characterization uncovers novel biology.</title>
        <authorList>
            <person name="Wiegand S."/>
            <person name="Jogler M."/>
            <person name="Boedeker C."/>
            <person name="Pinto D."/>
            <person name="Vollmers J."/>
            <person name="Rivas-Marin E."/>
            <person name="Kohn T."/>
            <person name="Peeters S.H."/>
            <person name="Heuer A."/>
            <person name="Rast P."/>
            <person name="Oberbeckmann S."/>
            <person name="Bunk B."/>
            <person name="Jeske O."/>
            <person name="Meyerdierks A."/>
            <person name="Storesund J.E."/>
            <person name="Kallscheuer N."/>
            <person name="Luecker S."/>
            <person name="Lage O.M."/>
            <person name="Pohl T."/>
            <person name="Merkel B.J."/>
            <person name="Hornburger P."/>
            <person name="Mueller R.-W."/>
            <person name="Bruemmer F."/>
            <person name="Labrenz M."/>
            <person name="Spormann A.M."/>
            <person name="Op den Camp H."/>
            <person name="Overmann J."/>
            <person name="Amann R."/>
            <person name="Jetten M.S.M."/>
            <person name="Mascher T."/>
            <person name="Medema M.H."/>
            <person name="Devos D.P."/>
            <person name="Kaster A.-K."/>
            <person name="Ovreas L."/>
            <person name="Rohde M."/>
            <person name="Galperin M.Y."/>
            <person name="Jogler C."/>
        </authorList>
    </citation>
    <scope>NUCLEOTIDE SEQUENCE [LARGE SCALE GENOMIC DNA]</scope>
    <source>
        <strain evidence="3 4">Pan265</strain>
    </source>
</reference>
<evidence type="ECO:0000313" key="4">
    <source>
        <dbReference type="Proteomes" id="UP000320386"/>
    </source>
</evidence>
<feature type="signal peptide" evidence="1">
    <location>
        <begin position="1"/>
        <end position="26"/>
    </location>
</feature>
<dbReference type="AlphaFoldDB" id="A0A518BZQ0"/>
<dbReference type="InterPro" id="IPR007543">
    <property type="entry name" value="LptD_C"/>
</dbReference>
<name>A0A518BZQ0_9BACT</name>
<dbReference type="InterPro" id="IPR050218">
    <property type="entry name" value="LptD"/>
</dbReference>
<dbReference type="GO" id="GO:1990351">
    <property type="term" value="C:transporter complex"/>
    <property type="evidence" value="ECO:0007669"/>
    <property type="project" value="TreeGrafter"/>
</dbReference>
<evidence type="ECO:0000313" key="3">
    <source>
        <dbReference type="EMBL" id="QDU72445.1"/>
    </source>
</evidence>
<proteinExistence type="predicted"/>
<protein>
    <submittedName>
        <fullName evidence="3">LPS-assembly protein LptD</fullName>
    </submittedName>
</protein>
<organism evidence="3 4">
    <name type="scientific">Mucisphaera calidilacus</name>
    <dbReference type="NCBI Taxonomy" id="2527982"/>
    <lineage>
        <taxon>Bacteria</taxon>
        <taxon>Pseudomonadati</taxon>
        <taxon>Planctomycetota</taxon>
        <taxon>Phycisphaerae</taxon>
        <taxon>Phycisphaerales</taxon>
        <taxon>Phycisphaeraceae</taxon>
        <taxon>Mucisphaera</taxon>
    </lineage>
</organism>
<accession>A0A518BZQ0</accession>
<dbReference type="OrthoDB" id="251461at2"/>
<dbReference type="GO" id="GO:0009279">
    <property type="term" value="C:cell outer membrane"/>
    <property type="evidence" value="ECO:0007669"/>
    <property type="project" value="TreeGrafter"/>
</dbReference>
<dbReference type="RefSeq" id="WP_145446610.1">
    <property type="nucleotide sequence ID" value="NZ_CP036280.1"/>
</dbReference>
<dbReference type="Proteomes" id="UP000320386">
    <property type="component" value="Chromosome"/>
</dbReference>
<dbReference type="PANTHER" id="PTHR30189:SF1">
    <property type="entry name" value="LPS-ASSEMBLY PROTEIN LPTD"/>
    <property type="match status" value="1"/>
</dbReference>
<evidence type="ECO:0000259" key="2">
    <source>
        <dbReference type="Pfam" id="PF04453"/>
    </source>
</evidence>
<dbReference type="Pfam" id="PF04453">
    <property type="entry name" value="LptD"/>
    <property type="match status" value="1"/>
</dbReference>
<dbReference type="GO" id="GO:0061024">
    <property type="term" value="P:membrane organization"/>
    <property type="evidence" value="ECO:0007669"/>
    <property type="project" value="InterPro"/>
</dbReference>
<dbReference type="EMBL" id="CP036280">
    <property type="protein sequence ID" value="QDU72445.1"/>
    <property type="molecule type" value="Genomic_DNA"/>
</dbReference>
<gene>
    <name evidence="3" type="primary">lptD</name>
    <name evidence="3" type="ORF">Pan265_23100</name>
</gene>